<accession>A0A2R6X4R1</accession>
<keyword evidence="3" id="KW-1185">Reference proteome</keyword>
<dbReference type="EMBL" id="KZ772708">
    <property type="protein sequence ID" value="PTQ41093.1"/>
    <property type="molecule type" value="Genomic_DNA"/>
</dbReference>
<feature type="compositionally biased region" description="Basic and acidic residues" evidence="1">
    <location>
        <begin position="131"/>
        <end position="150"/>
    </location>
</feature>
<evidence type="ECO:0000256" key="1">
    <source>
        <dbReference type="SAM" id="MobiDB-lite"/>
    </source>
</evidence>
<feature type="region of interest" description="Disordered" evidence="1">
    <location>
        <begin position="118"/>
        <end position="161"/>
    </location>
</feature>
<evidence type="ECO:0000313" key="2">
    <source>
        <dbReference type="EMBL" id="PTQ41093.1"/>
    </source>
</evidence>
<organism evidence="2 3">
    <name type="scientific">Marchantia polymorpha</name>
    <name type="common">Common liverwort</name>
    <name type="synonym">Marchantia aquatica</name>
    <dbReference type="NCBI Taxonomy" id="3197"/>
    <lineage>
        <taxon>Eukaryota</taxon>
        <taxon>Viridiplantae</taxon>
        <taxon>Streptophyta</taxon>
        <taxon>Embryophyta</taxon>
        <taxon>Marchantiophyta</taxon>
        <taxon>Marchantiopsida</taxon>
        <taxon>Marchantiidae</taxon>
        <taxon>Marchantiales</taxon>
        <taxon>Marchantiaceae</taxon>
        <taxon>Marchantia</taxon>
    </lineage>
</organism>
<gene>
    <name evidence="2" type="ORF">MARPO_0036s0078</name>
</gene>
<dbReference type="Gramene" id="Mp1g08350.1">
    <property type="protein sequence ID" value="Mp1g08350.1.cds1"/>
    <property type="gene ID" value="Mp1g08350"/>
</dbReference>
<evidence type="ECO:0000313" key="3">
    <source>
        <dbReference type="Proteomes" id="UP000244005"/>
    </source>
</evidence>
<sequence length="161" mass="18511">MSDSSSNARSYCKTFRGFQVLVSCTSLTHPWNLYVSSFSFKLMVKKTHAQLQGLSAIVYHELHRQRTPQDVPLLRKGRKEEMNICAISFLSARHSTMSLIAYSRNYARRKEKKFDAKFVVQRESNRSSAEPNKKREIGRKGREGEGKGMEGKTSVQKSRNF</sequence>
<name>A0A2R6X4R1_MARPO</name>
<protein>
    <submittedName>
        <fullName evidence="2">Uncharacterized protein</fullName>
    </submittedName>
</protein>
<proteinExistence type="predicted"/>
<reference evidence="3" key="1">
    <citation type="journal article" date="2017" name="Cell">
        <title>Insights into land plant evolution garnered from the Marchantia polymorpha genome.</title>
        <authorList>
            <person name="Bowman J.L."/>
            <person name="Kohchi T."/>
            <person name="Yamato K.T."/>
            <person name="Jenkins J."/>
            <person name="Shu S."/>
            <person name="Ishizaki K."/>
            <person name="Yamaoka S."/>
            <person name="Nishihama R."/>
            <person name="Nakamura Y."/>
            <person name="Berger F."/>
            <person name="Adam C."/>
            <person name="Aki S.S."/>
            <person name="Althoff F."/>
            <person name="Araki T."/>
            <person name="Arteaga-Vazquez M.A."/>
            <person name="Balasubrmanian S."/>
            <person name="Barry K."/>
            <person name="Bauer D."/>
            <person name="Boehm C.R."/>
            <person name="Briginshaw L."/>
            <person name="Caballero-Perez J."/>
            <person name="Catarino B."/>
            <person name="Chen F."/>
            <person name="Chiyoda S."/>
            <person name="Chovatia M."/>
            <person name="Davies K.M."/>
            <person name="Delmans M."/>
            <person name="Demura T."/>
            <person name="Dierschke T."/>
            <person name="Dolan L."/>
            <person name="Dorantes-Acosta A.E."/>
            <person name="Eklund D.M."/>
            <person name="Florent S.N."/>
            <person name="Flores-Sandoval E."/>
            <person name="Fujiyama A."/>
            <person name="Fukuzawa H."/>
            <person name="Galik B."/>
            <person name="Grimanelli D."/>
            <person name="Grimwood J."/>
            <person name="Grossniklaus U."/>
            <person name="Hamada T."/>
            <person name="Haseloff J."/>
            <person name="Hetherington A.J."/>
            <person name="Higo A."/>
            <person name="Hirakawa Y."/>
            <person name="Hundley H.N."/>
            <person name="Ikeda Y."/>
            <person name="Inoue K."/>
            <person name="Inoue S.I."/>
            <person name="Ishida S."/>
            <person name="Jia Q."/>
            <person name="Kakita M."/>
            <person name="Kanazawa T."/>
            <person name="Kawai Y."/>
            <person name="Kawashima T."/>
            <person name="Kennedy M."/>
            <person name="Kinose K."/>
            <person name="Kinoshita T."/>
            <person name="Kohara Y."/>
            <person name="Koide E."/>
            <person name="Komatsu K."/>
            <person name="Kopischke S."/>
            <person name="Kubo M."/>
            <person name="Kyozuka J."/>
            <person name="Lagercrantz U."/>
            <person name="Lin S.S."/>
            <person name="Lindquist E."/>
            <person name="Lipzen A.M."/>
            <person name="Lu C.W."/>
            <person name="De Luna E."/>
            <person name="Martienssen R.A."/>
            <person name="Minamino N."/>
            <person name="Mizutani M."/>
            <person name="Mizutani M."/>
            <person name="Mochizuki N."/>
            <person name="Monte I."/>
            <person name="Mosher R."/>
            <person name="Nagasaki H."/>
            <person name="Nakagami H."/>
            <person name="Naramoto S."/>
            <person name="Nishitani K."/>
            <person name="Ohtani M."/>
            <person name="Okamoto T."/>
            <person name="Okumura M."/>
            <person name="Phillips J."/>
            <person name="Pollak B."/>
            <person name="Reinders A."/>
            <person name="Rovekamp M."/>
            <person name="Sano R."/>
            <person name="Sawa S."/>
            <person name="Schmid M.W."/>
            <person name="Shirakawa M."/>
            <person name="Solano R."/>
            <person name="Spunde A."/>
            <person name="Suetsugu N."/>
            <person name="Sugano S."/>
            <person name="Sugiyama A."/>
            <person name="Sun R."/>
            <person name="Suzuki Y."/>
            <person name="Takenaka M."/>
            <person name="Takezawa D."/>
            <person name="Tomogane H."/>
            <person name="Tsuzuki M."/>
            <person name="Ueda T."/>
            <person name="Umeda M."/>
            <person name="Ward J.M."/>
            <person name="Watanabe Y."/>
            <person name="Yazaki K."/>
            <person name="Yokoyama R."/>
            <person name="Yoshitake Y."/>
            <person name="Yotsui I."/>
            <person name="Zachgo S."/>
            <person name="Schmutz J."/>
        </authorList>
    </citation>
    <scope>NUCLEOTIDE SEQUENCE [LARGE SCALE GENOMIC DNA]</scope>
    <source>
        <strain evidence="3">Tak-1</strain>
    </source>
</reference>
<dbReference type="AlphaFoldDB" id="A0A2R6X4R1"/>
<dbReference type="Proteomes" id="UP000244005">
    <property type="component" value="Unassembled WGS sequence"/>
</dbReference>